<dbReference type="Proteomes" id="UP001497644">
    <property type="component" value="Chromosome 3"/>
</dbReference>
<accession>A0AAV2NNW0</accession>
<evidence type="ECO:0000313" key="2">
    <source>
        <dbReference type="EMBL" id="CAL1681464.1"/>
    </source>
</evidence>
<reference evidence="2" key="1">
    <citation type="submission" date="2024-04" db="EMBL/GenBank/DDBJ databases">
        <authorList>
            <consortium name="Molecular Ecology Group"/>
        </authorList>
    </citation>
    <scope>NUCLEOTIDE SEQUENCE</scope>
</reference>
<dbReference type="EMBL" id="OZ034826">
    <property type="protein sequence ID" value="CAL1681464.1"/>
    <property type="molecule type" value="Genomic_DNA"/>
</dbReference>
<evidence type="ECO:0000313" key="3">
    <source>
        <dbReference type="Proteomes" id="UP001497644"/>
    </source>
</evidence>
<dbReference type="AlphaFoldDB" id="A0AAV2NNW0"/>
<dbReference type="PROSITE" id="PS51257">
    <property type="entry name" value="PROKAR_LIPOPROTEIN"/>
    <property type="match status" value="1"/>
</dbReference>
<evidence type="ECO:0000256" key="1">
    <source>
        <dbReference type="SAM" id="MobiDB-lite"/>
    </source>
</evidence>
<keyword evidence="3" id="KW-1185">Reference proteome</keyword>
<proteinExistence type="predicted"/>
<protein>
    <submittedName>
        <fullName evidence="2">Uncharacterized protein</fullName>
    </submittedName>
</protein>
<feature type="compositionally biased region" description="Basic and acidic residues" evidence="1">
    <location>
        <begin position="78"/>
        <end position="96"/>
    </location>
</feature>
<organism evidence="2 3">
    <name type="scientific">Lasius platythorax</name>
    <dbReference type="NCBI Taxonomy" id="488582"/>
    <lineage>
        <taxon>Eukaryota</taxon>
        <taxon>Metazoa</taxon>
        <taxon>Ecdysozoa</taxon>
        <taxon>Arthropoda</taxon>
        <taxon>Hexapoda</taxon>
        <taxon>Insecta</taxon>
        <taxon>Pterygota</taxon>
        <taxon>Neoptera</taxon>
        <taxon>Endopterygota</taxon>
        <taxon>Hymenoptera</taxon>
        <taxon>Apocrita</taxon>
        <taxon>Aculeata</taxon>
        <taxon>Formicoidea</taxon>
        <taxon>Formicidae</taxon>
        <taxon>Formicinae</taxon>
        <taxon>Lasius</taxon>
        <taxon>Lasius</taxon>
    </lineage>
</organism>
<sequence>MQKRCMREAHLSLNNFLEGPEGFIFPFGASCSCNSPLRATCMEKEPTCEAAVTSGNPILNEALKRNGGVTRGRAKGLKSREIVKGSNDRRRVTWPL</sequence>
<gene>
    <name evidence="2" type="ORF">LPLAT_LOCUS7488</name>
</gene>
<name>A0AAV2NNW0_9HYME</name>
<feature type="region of interest" description="Disordered" evidence="1">
    <location>
        <begin position="75"/>
        <end position="96"/>
    </location>
</feature>